<reference evidence="1 2" key="1">
    <citation type="journal article" date="2009" name="PLoS Genet.">
        <title>The complete genome and proteome of Laribacter hongkongensis reveal potential mechanisms for adaptations to different temperatures and habitats.</title>
        <authorList>
            <person name="Woo P.C."/>
            <person name="Lau S.K."/>
            <person name="Tse H."/>
            <person name="Teng J.L."/>
            <person name="Curreem S.O."/>
            <person name="Tsang A.K."/>
            <person name="Fan R.Y."/>
            <person name="Wong G.K."/>
            <person name="Huang Y."/>
            <person name="Loman N.J."/>
            <person name="Snyder L.A."/>
            <person name="Cai J.J."/>
            <person name="Huang J.D."/>
            <person name="Mak W."/>
            <person name="Pallen M.J."/>
            <person name="Lok S."/>
            <person name="Yuen K.Y."/>
        </authorList>
    </citation>
    <scope>NUCLEOTIDE SEQUENCE [LARGE SCALE GENOMIC DNA]</scope>
    <source>
        <strain evidence="1 2">HLHK9</strain>
    </source>
</reference>
<dbReference type="KEGG" id="lhk:LHK_01996"/>
<accession>C1D940</accession>
<protein>
    <submittedName>
        <fullName evidence="1">Uncharacterized protein</fullName>
    </submittedName>
</protein>
<dbReference type="AlphaFoldDB" id="C1D940"/>
<organism evidence="1 2">
    <name type="scientific">Laribacter hongkongensis (strain HLHK9)</name>
    <dbReference type="NCBI Taxonomy" id="557598"/>
    <lineage>
        <taxon>Bacteria</taxon>
        <taxon>Pseudomonadati</taxon>
        <taxon>Pseudomonadota</taxon>
        <taxon>Betaproteobacteria</taxon>
        <taxon>Neisseriales</taxon>
        <taxon>Aquaspirillaceae</taxon>
        <taxon>Laribacter</taxon>
    </lineage>
</organism>
<name>C1D940_LARHH</name>
<keyword evidence="2" id="KW-1185">Reference proteome</keyword>
<evidence type="ECO:0000313" key="2">
    <source>
        <dbReference type="Proteomes" id="UP000002010"/>
    </source>
</evidence>
<gene>
    <name evidence="1" type="ordered locus">LHK_01996</name>
</gene>
<evidence type="ECO:0000313" key="1">
    <source>
        <dbReference type="EMBL" id="ACO74980.1"/>
    </source>
</evidence>
<sequence>MLTICIPRMTALDPSGSFLYLGRNWIPQLLEFFEAKIVL</sequence>
<dbReference type="Proteomes" id="UP000002010">
    <property type="component" value="Chromosome"/>
</dbReference>
<dbReference type="EMBL" id="CP001154">
    <property type="protein sequence ID" value="ACO74980.1"/>
    <property type="molecule type" value="Genomic_DNA"/>
</dbReference>
<dbReference type="HOGENOM" id="CLU_3312008_0_0_4"/>
<proteinExistence type="predicted"/>